<dbReference type="PRINTS" id="PR00105">
    <property type="entry name" value="C5METTRFRASE"/>
</dbReference>
<comment type="similarity">
    <text evidence="5">Belongs to the class I-like SAM-binding methyltransferase superfamily. C5-methyltransferase family.</text>
</comment>
<evidence type="ECO:0000313" key="9">
    <source>
        <dbReference type="Proteomes" id="UP000044602"/>
    </source>
</evidence>
<feature type="compositionally biased region" description="Basic and acidic residues" evidence="6">
    <location>
        <begin position="939"/>
        <end position="948"/>
    </location>
</feature>
<feature type="non-terminal residue" evidence="8">
    <location>
        <position position="957"/>
    </location>
</feature>
<feature type="region of interest" description="Disordered" evidence="6">
    <location>
        <begin position="1"/>
        <end position="27"/>
    </location>
</feature>
<dbReference type="PROSITE" id="PS51679">
    <property type="entry name" value="SAM_MT_C5"/>
    <property type="match status" value="1"/>
</dbReference>
<dbReference type="PANTHER" id="PTHR10629:SF52">
    <property type="entry name" value="DNA (CYTOSINE-5)-METHYLTRANSFERASE 1"/>
    <property type="match status" value="1"/>
</dbReference>
<sequence>MASPYGISGRNALDPIEIPDDDDPVLPEDQRRIDIAQQVRNYLLHREHQDEAGAAFGNAPSEDDQEDDIVAELREVIDLTGDRPEPISRYQGSYSTHTAHPSPKKRHQSVHFEGKKVKVNFVYELNDTQGHQFALGFIRVTEIWEHTLDKTFHVHGIPYTRNRVLHGKLSHKLNEVCMVLEVYKDDQRPLREQACIKVPISSLGGPRRLHVTNAPYPLHRWDPKAFPSKDEVEVSGPLVCRWKLIYEYLDDQPRRKPLSPRSFKIIRIRAEDVTEPELRYSDEALRRDWRGETVRGGSYQAPRGPVRAGTVNRAPNQRYTLFDAFCGAGGVSRGAERSGLHVQYAVDVWDKACSSMRMNFPDTEVFETDIYGFITSTDGRVITADVVHLSPPCQFWSPAHTVNGPQDDANIAALFACRAIIEKVRPRIFTLEQTFGIMRERFADSFNCLISGFTDHNYSVEWKVIECEYYGLPQHRRRLIMIGAGPGEVMPPWPAITHARGGQGGLKPFNTIRKALRPIAQVRNDPHHRPRPCPPSKDSVVSDPDDILKRCMTTSGGQNRHFHNTRTYTNREFACLQGFPVWHQFTKTCARRQIGNAFPPCVVQVFYEAIQKHLYQVDGFTGNHRPVLPVIPRDVISLVDEGEEEDDSAMEDPPSYRASANFRPAPINRRDVVDMAGQGYSTGLRPNATVRRRHALVNVDLTTSTHLRPRSQPTPAPVASSQLDFEYRTQRRRQPNGAFDGLTLMSREVRQDPGVMEATSSQVHRYGDSIRPAYPTATVRPRLDYQQQFPLVRPRLDYQQQFPHPYDESMAQSRYGANGRTMGTQASASRPPQPVHDGLRFIAPSQRLLRGSFTDIALDAWGLPPVGSFRERHDASVLPAGMSHLSRTASLSGTPRRGAMQAEYSSPGLRGDDQDQDIIILDWLDGVGEAGGNGGENIAGREREREQSGYRPPMEWQ</sequence>
<evidence type="ECO:0000313" key="7">
    <source>
        <dbReference type="EMBL" id="CRK16672.1"/>
    </source>
</evidence>
<dbReference type="Proteomes" id="UP000044602">
    <property type="component" value="Unassembled WGS sequence"/>
</dbReference>
<feature type="active site" evidence="5">
    <location>
        <position position="393"/>
    </location>
</feature>
<evidence type="ECO:0000256" key="5">
    <source>
        <dbReference type="PROSITE-ProRule" id="PRU01016"/>
    </source>
</evidence>
<keyword evidence="4 5" id="KW-0949">S-adenosyl-L-methionine</keyword>
<evidence type="ECO:0000256" key="4">
    <source>
        <dbReference type="ARBA" id="ARBA00022691"/>
    </source>
</evidence>
<feature type="region of interest" description="Disordered" evidence="6">
    <location>
        <begin position="930"/>
        <end position="957"/>
    </location>
</feature>
<protein>
    <recommendedName>
        <fullName evidence="1">DNA (cytosine-5-)-methyltransferase</fullName>
        <ecNumber evidence="1">2.1.1.37</ecNumber>
    </recommendedName>
</protein>
<feature type="compositionally biased region" description="Polar residues" evidence="6">
    <location>
        <begin position="90"/>
        <end position="99"/>
    </location>
</feature>
<accession>A0A0G4LBJ5</accession>
<organism evidence="8 10">
    <name type="scientific">Verticillium longisporum</name>
    <name type="common">Verticillium dahliae var. longisporum</name>
    <dbReference type="NCBI Taxonomy" id="100787"/>
    <lineage>
        <taxon>Eukaryota</taxon>
        <taxon>Fungi</taxon>
        <taxon>Dikarya</taxon>
        <taxon>Ascomycota</taxon>
        <taxon>Pezizomycotina</taxon>
        <taxon>Sordariomycetes</taxon>
        <taxon>Hypocreomycetidae</taxon>
        <taxon>Glomerellales</taxon>
        <taxon>Plectosphaerellaceae</taxon>
        <taxon>Verticillium</taxon>
    </lineage>
</organism>
<dbReference type="EMBL" id="CVQI01010001">
    <property type="protein sequence ID" value="CRK19402.1"/>
    <property type="molecule type" value="Genomic_DNA"/>
</dbReference>
<feature type="region of interest" description="Disordered" evidence="6">
    <location>
        <begin position="642"/>
        <end position="662"/>
    </location>
</feature>
<evidence type="ECO:0000256" key="1">
    <source>
        <dbReference type="ARBA" id="ARBA00011975"/>
    </source>
</evidence>
<dbReference type="Pfam" id="PF00145">
    <property type="entry name" value="DNA_methylase"/>
    <property type="match status" value="2"/>
</dbReference>
<dbReference type="STRING" id="100787.A0A0G4LBJ5"/>
<evidence type="ECO:0000256" key="6">
    <source>
        <dbReference type="SAM" id="MobiDB-lite"/>
    </source>
</evidence>
<evidence type="ECO:0000313" key="8">
    <source>
        <dbReference type="EMBL" id="CRK19402.1"/>
    </source>
</evidence>
<dbReference type="Gene3D" id="3.40.50.150">
    <property type="entry name" value="Vaccinia Virus protein VP39"/>
    <property type="match status" value="1"/>
</dbReference>
<name>A0A0G4LBJ5_VERLO</name>
<evidence type="ECO:0000256" key="3">
    <source>
        <dbReference type="ARBA" id="ARBA00022679"/>
    </source>
</evidence>
<dbReference type="GO" id="GO:0003886">
    <property type="term" value="F:DNA (cytosine-5-)-methyltransferase activity"/>
    <property type="evidence" value="ECO:0007669"/>
    <property type="project" value="UniProtKB-EC"/>
</dbReference>
<dbReference type="GO" id="GO:0003677">
    <property type="term" value="F:DNA binding"/>
    <property type="evidence" value="ECO:0007669"/>
    <property type="project" value="TreeGrafter"/>
</dbReference>
<dbReference type="AlphaFoldDB" id="A0A0G4LBJ5"/>
<feature type="region of interest" description="Disordered" evidence="6">
    <location>
        <begin position="81"/>
        <end position="110"/>
    </location>
</feature>
<proteinExistence type="inferred from homology"/>
<dbReference type="Proteomes" id="UP000045706">
    <property type="component" value="Unassembled WGS sequence"/>
</dbReference>
<feature type="compositionally biased region" description="Acidic residues" evidence="6">
    <location>
        <begin position="17"/>
        <end position="26"/>
    </location>
</feature>
<dbReference type="InterPro" id="IPR001525">
    <property type="entry name" value="C5_MeTfrase"/>
</dbReference>
<feature type="region of interest" description="Disordered" evidence="6">
    <location>
        <begin position="887"/>
        <end position="913"/>
    </location>
</feature>
<dbReference type="InterPro" id="IPR029063">
    <property type="entry name" value="SAM-dependent_MTases_sf"/>
</dbReference>
<keyword evidence="9" id="KW-1185">Reference proteome</keyword>
<reference evidence="9 10" key="1">
    <citation type="submission" date="2015-05" db="EMBL/GenBank/DDBJ databases">
        <authorList>
            <person name="Fogelqvist Johan"/>
        </authorList>
    </citation>
    <scope>NUCLEOTIDE SEQUENCE [LARGE SCALE GENOMIC DNA]</scope>
    <source>
        <strain evidence="7">VL1</strain>
        <strain evidence="8">VL2</strain>
    </source>
</reference>
<dbReference type="GO" id="GO:0032259">
    <property type="term" value="P:methylation"/>
    <property type="evidence" value="ECO:0007669"/>
    <property type="project" value="UniProtKB-KW"/>
</dbReference>
<dbReference type="EMBL" id="CVQH01007779">
    <property type="protein sequence ID" value="CRK16672.1"/>
    <property type="molecule type" value="Genomic_DNA"/>
</dbReference>
<dbReference type="SUPFAM" id="SSF53335">
    <property type="entry name" value="S-adenosyl-L-methionine-dependent methyltransferases"/>
    <property type="match status" value="1"/>
</dbReference>
<dbReference type="Gene3D" id="3.90.120.10">
    <property type="entry name" value="DNA Methylase, subunit A, domain 2"/>
    <property type="match status" value="1"/>
</dbReference>
<dbReference type="EC" id="2.1.1.37" evidence="1"/>
<keyword evidence="2 5" id="KW-0489">Methyltransferase</keyword>
<dbReference type="InterPro" id="IPR050390">
    <property type="entry name" value="C5-Methyltransferase"/>
</dbReference>
<dbReference type="GO" id="GO:0044027">
    <property type="term" value="P:negative regulation of gene expression via chromosomal CpG island methylation"/>
    <property type="evidence" value="ECO:0007669"/>
    <property type="project" value="TreeGrafter"/>
</dbReference>
<evidence type="ECO:0000256" key="2">
    <source>
        <dbReference type="ARBA" id="ARBA00022603"/>
    </source>
</evidence>
<evidence type="ECO:0000313" key="10">
    <source>
        <dbReference type="Proteomes" id="UP000045706"/>
    </source>
</evidence>
<dbReference type="GO" id="GO:0005634">
    <property type="term" value="C:nucleus"/>
    <property type="evidence" value="ECO:0007669"/>
    <property type="project" value="TreeGrafter"/>
</dbReference>
<dbReference type="PANTHER" id="PTHR10629">
    <property type="entry name" value="CYTOSINE-SPECIFIC METHYLTRANSFERASE"/>
    <property type="match status" value="1"/>
</dbReference>
<keyword evidence="3 5" id="KW-0808">Transferase</keyword>
<gene>
    <name evidence="7" type="ORF">BN1708_002927</name>
    <name evidence="8" type="ORF">BN1723_002583</name>
</gene>